<dbReference type="InterPro" id="IPR001138">
    <property type="entry name" value="Zn2Cys6_DnaBD"/>
</dbReference>
<keyword evidence="5" id="KW-0539">Nucleus</keyword>
<dbReference type="SMART" id="SM00066">
    <property type="entry name" value="GAL4"/>
    <property type="match status" value="1"/>
</dbReference>
<dbReference type="STRING" id="2010991.A0A3M2SJL7"/>
<dbReference type="InterPro" id="IPR036864">
    <property type="entry name" value="Zn2-C6_fun-type_DNA-bd_sf"/>
</dbReference>
<dbReference type="PANTHER" id="PTHR47338">
    <property type="entry name" value="ZN(II)2CYS6 TRANSCRIPTION FACTOR (EUROFUNG)-RELATED"/>
    <property type="match status" value="1"/>
</dbReference>
<dbReference type="GO" id="GO:0006351">
    <property type="term" value="P:DNA-templated transcription"/>
    <property type="evidence" value="ECO:0007669"/>
    <property type="project" value="InterPro"/>
</dbReference>
<dbReference type="PROSITE" id="PS50048">
    <property type="entry name" value="ZN2_CY6_FUNGAL_2"/>
    <property type="match status" value="1"/>
</dbReference>
<dbReference type="PANTHER" id="PTHR47338:SF20">
    <property type="entry name" value="ZN(II)2CYS6 TRANSCRIPTION FACTOR (EUROFUNG)"/>
    <property type="match status" value="1"/>
</dbReference>
<dbReference type="CDD" id="cd00067">
    <property type="entry name" value="GAL4"/>
    <property type="match status" value="1"/>
</dbReference>
<dbReference type="Pfam" id="PF04082">
    <property type="entry name" value="Fungal_trans"/>
    <property type="match status" value="1"/>
</dbReference>
<evidence type="ECO:0000313" key="7">
    <source>
        <dbReference type="EMBL" id="RMJ17714.1"/>
    </source>
</evidence>
<evidence type="ECO:0000256" key="4">
    <source>
        <dbReference type="ARBA" id="ARBA00023163"/>
    </source>
</evidence>
<sequence>MSTESGSERTEPPQTRFRPSCLQCQRLKKKCDRQKPQCSLCSRHGRICSYDSKNHPTGSAEYGQLGFPDQSIDSQQAPEEPFPALFFLDSALFKRSVNKLPDQNVTLNPDLLSFVGNVAEDKGFVSSYFTYIHPWIPFLSKKLFMERVLNPLSPAKPEKTLLIAAVKLLASPSDGQEAQTAAYLSIKATLLRADRSGILNFKIFQVMILVAIYEIGHAIYPAAYLTTGSCSRYGSALGLNKTVESFDSFEENQTLIEAEEKRRSWWAVVILDRFISLGCAERACLFPDPSSGSILPMDDALWEQGGHVERPMHRLSSPPTETMGRYGLTAQAAVLLGRVFQNIHDTSAMEGFQENEARILDSTLVALTNVSFQEGRFRGIGVCSPTTICFSARLLLHDESRYPSTGHRAIFDPLTRINIEADIAAHMLRLSDSVSGTRRCGIEEISPFCLEPMYRAGIMYARRYSETGQQEDQQAFETIKQGLSAMAGRWKAADAYVGLLDARELTATARRLSVVSFSTTAWIIWVGYPGFNYDKERITFSFFLPSVILLF</sequence>
<dbReference type="InterPro" id="IPR007219">
    <property type="entry name" value="XnlR_reg_dom"/>
</dbReference>
<organism evidence="7 8">
    <name type="scientific">Fusarium kuroshium</name>
    <dbReference type="NCBI Taxonomy" id="2010991"/>
    <lineage>
        <taxon>Eukaryota</taxon>
        <taxon>Fungi</taxon>
        <taxon>Dikarya</taxon>
        <taxon>Ascomycota</taxon>
        <taxon>Pezizomycotina</taxon>
        <taxon>Sordariomycetes</taxon>
        <taxon>Hypocreomycetidae</taxon>
        <taxon>Hypocreales</taxon>
        <taxon>Nectriaceae</taxon>
        <taxon>Fusarium</taxon>
        <taxon>Fusarium solani species complex</taxon>
    </lineage>
</organism>
<reference evidence="7 8" key="1">
    <citation type="submission" date="2017-06" db="EMBL/GenBank/DDBJ databases">
        <title>Comparative genomic analysis of Ambrosia Fusariam Clade fungi.</title>
        <authorList>
            <person name="Stajich J.E."/>
            <person name="Carrillo J."/>
            <person name="Kijimoto T."/>
            <person name="Eskalen A."/>
            <person name="O'Donnell K."/>
            <person name="Kasson M."/>
        </authorList>
    </citation>
    <scope>NUCLEOTIDE SEQUENCE [LARGE SCALE GENOMIC DNA]</scope>
    <source>
        <strain evidence="7">UCR3666</strain>
    </source>
</reference>
<dbReference type="Proteomes" id="UP000277212">
    <property type="component" value="Unassembled WGS sequence"/>
</dbReference>
<keyword evidence="2" id="KW-0479">Metal-binding</keyword>
<evidence type="ECO:0000256" key="2">
    <source>
        <dbReference type="ARBA" id="ARBA00022723"/>
    </source>
</evidence>
<name>A0A3M2SJL7_9HYPO</name>
<gene>
    <name evidence="7" type="ORF">CDV36_002623</name>
</gene>
<dbReference type="GO" id="GO:0008270">
    <property type="term" value="F:zinc ion binding"/>
    <property type="evidence" value="ECO:0007669"/>
    <property type="project" value="InterPro"/>
</dbReference>
<dbReference type="Pfam" id="PF00172">
    <property type="entry name" value="Zn_clus"/>
    <property type="match status" value="1"/>
</dbReference>
<dbReference type="EMBL" id="NKUJ01000028">
    <property type="protein sequence ID" value="RMJ17714.1"/>
    <property type="molecule type" value="Genomic_DNA"/>
</dbReference>
<evidence type="ECO:0000313" key="8">
    <source>
        <dbReference type="Proteomes" id="UP000277212"/>
    </source>
</evidence>
<dbReference type="OrthoDB" id="1274115at2759"/>
<protein>
    <recommendedName>
        <fullName evidence="6">Zn(2)-C6 fungal-type domain-containing protein</fullName>
    </recommendedName>
</protein>
<dbReference type="InterPro" id="IPR050815">
    <property type="entry name" value="TF_fung"/>
</dbReference>
<dbReference type="Gene3D" id="4.10.240.10">
    <property type="entry name" value="Zn(2)-C6 fungal-type DNA-binding domain"/>
    <property type="match status" value="1"/>
</dbReference>
<comment type="caution">
    <text evidence="7">The sequence shown here is derived from an EMBL/GenBank/DDBJ whole genome shotgun (WGS) entry which is preliminary data.</text>
</comment>
<evidence type="ECO:0000256" key="1">
    <source>
        <dbReference type="ARBA" id="ARBA00004123"/>
    </source>
</evidence>
<keyword evidence="3" id="KW-0805">Transcription regulation</keyword>
<evidence type="ECO:0000256" key="3">
    <source>
        <dbReference type="ARBA" id="ARBA00023015"/>
    </source>
</evidence>
<evidence type="ECO:0000256" key="5">
    <source>
        <dbReference type="ARBA" id="ARBA00023242"/>
    </source>
</evidence>
<feature type="domain" description="Zn(2)-C6 fungal-type" evidence="6">
    <location>
        <begin position="20"/>
        <end position="50"/>
    </location>
</feature>
<dbReference type="GO" id="GO:0000981">
    <property type="term" value="F:DNA-binding transcription factor activity, RNA polymerase II-specific"/>
    <property type="evidence" value="ECO:0007669"/>
    <property type="project" value="InterPro"/>
</dbReference>
<comment type="subcellular location">
    <subcellularLocation>
        <location evidence="1">Nucleus</location>
    </subcellularLocation>
</comment>
<proteinExistence type="predicted"/>
<dbReference type="GO" id="GO:0003677">
    <property type="term" value="F:DNA binding"/>
    <property type="evidence" value="ECO:0007669"/>
    <property type="project" value="InterPro"/>
</dbReference>
<keyword evidence="4" id="KW-0804">Transcription</keyword>
<dbReference type="CDD" id="cd12148">
    <property type="entry name" value="fungal_TF_MHR"/>
    <property type="match status" value="1"/>
</dbReference>
<evidence type="ECO:0000259" key="6">
    <source>
        <dbReference type="PROSITE" id="PS50048"/>
    </source>
</evidence>
<accession>A0A3M2SJL7</accession>
<dbReference type="SUPFAM" id="SSF57701">
    <property type="entry name" value="Zn2/Cys6 DNA-binding domain"/>
    <property type="match status" value="1"/>
</dbReference>
<dbReference type="AlphaFoldDB" id="A0A3M2SJL7"/>
<dbReference type="GO" id="GO:0005634">
    <property type="term" value="C:nucleus"/>
    <property type="evidence" value="ECO:0007669"/>
    <property type="project" value="UniProtKB-SubCell"/>
</dbReference>
<keyword evidence="8" id="KW-1185">Reference proteome</keyword>